<comment type="similarity">
    <text evidence="1">Belongs to the 2-hydroxycarboxylate transporter (2-HCT) (TC 2.A.24) family.</text>
</comment>
<dbReference type="STRING" id="582667.SAMN05192568_103427"/>
<dbReference type="GO" id="GO:0008514">
    <property type="term" value="F:organic anion transmembrane transporter activity"/>
    <property type="evidence" value="ECO:0007669"/>
    <property type="project" value="InterPro"/>
</dbReference>
<keyword evidence="1" id="KW-0769">Symport</keyword>
<organism evidence="3 4">
    <name type="scientific">Methylobacterium pseudosasicola</name>
    <dbReference type="NCBI Taxonomy" id="582667"/>
    <lineage>
        <taxon>Bacteria</taxon>
        <taxon>Pseudomonadati</taxon>
        <taxon>Pseudomonadota</taxon>
        <taxon>Alphaproteobacteria</taxon>
        <taxon>Hyphomicrobiales</taxon>
        <taxon>Methylobacteriaceae</taxon>
        <taxon>Methylobacterium</taxon>
    </lineage>
</organism>
<feature type="transmembrane region" description="Helical" evidence="2">
    <location>
        <begin position="335"/>
        <end position="356"/>
    </location>
</feature>
<evidence type="ECO:0000313" key="3">
    <source>
        <dbReference type="EMBL" id="SFM48978.1"/>
    </source>
</evidence>
<feature type="transmembrane region" description="Helical" evidence="2">
    <location>
        <begin position="84"/>
        <end position="105"/>
    </location>
</feature>
<dbReference type="GO" id="GO:0005886">
    <property type="term" value="C:plasma membrane"/>
    <property type="evidence" value="ECO:0007669"/>
    <property type="project" value="UniProtKB-UniRule"/>
</dbReference>
<sequence length="455" mass="47240">MSANAVADTPGATAADRPAASPTTFWTRAMEARVGIIPLPIYVLLLALIAAFSARGKISGEVTVMIAVVVAGGFTCAEIGRRIPLLRAIGGSSLVTIFLPSFLVAHQLLPAPLVQAVTTFTKSTNFIYLFITAVVVGSILSMDRRVLIQGFAKIFVPLALGSVAGLIVGGGVGWIVGIGFWRSILYVVVPVMAGGVGEGAIPLSVGYAEALGVDHGGMLGQILPLVFFGNLVAIICCGALNTLGRRRPDLTGNGRLQPAADAGTEADHSAIHRNTSEIDVATVAAGGITGIAIYVFGTLIHALIGLPAPVAMLFLVVIAKLLRSVPASLEEGARVVFRFFVVAVTYPLLFSTAVALTPWHELVEAFHPANLVTITATVLALTGTGYVVGRWLAMYPIETAIVNACHSGLGVTGDVMILTAAERMELMPFAQVATRIGGALTVTGAIVAMAHFKVL</sequence>
<gene>
    <name evidence="3" type="ORF">SAMN05192568_103427</name>
</gene>
<feature type="transmembrane region" description="Helical" evidence="2">
    <location>
        <begin position="34"/>
        <end position="52"/>
    </location>
</feature>
<dbReference type="AlphaFoldDB" id="A0A1I4R9J1"/>
<feature type="transmembrane region" description="Helical" evidence="2">
    <location>
        <begin position="125"/>
        <end position="142"/>
    </location>
</feature>
<dbReference type="PIRSF" id="PIRSF005348">
    <property type="entry name" value="YxkH"/>
    <property type="match status" value="1"/>
</dbReference>
<proteinExistence type="inferred from homology"/>
<keyword evidence="1 2" id="KW-0472">Membrane</keyword>
<feature type="transmembrane region" description="Helical" evidence="2">
    <location>
        <begin position="400"/>
        <end position="420"/>
    </location>
</feature>
<dbReference type="InterPro" id="IPR004679">
    <property type="entry name" value="2-OHcarboxylate_transport"/>
</dbReference>
<feature type="transmembrane region" description="Helical" evidence="2">
    <location>
        <begin position="278"/>
        <end position="296"/>
    </location>
</feature>
<dbReference type="EMBL" id="FOTK01000034">
    <property type="protein sequence ID" value="SFM48978.1"/>
    <property type="molecule type" value="Genomic_DNA"/>
</dbReference>
<feature type="transmembrane region" description="Helical" evidence="2">
    <location>
        <begin position="58"/>
        <end position="77"/>
    </location>
</feature>
<reference evidence="4" key="1">
    <citation type="submission" date="2016-10" db="EMBL/GenBank/DDBJ databases">
        <authorList>
            <person name="Varghese N."/>
            <person name="Submissions S."/>
        </authorList>
    </citation>
    <scope>NUCLEOTIDE SEQUENCE [LARGE SCALE GENOMIC DNA]</scope>
    <source>
        <strain evidence="4">BL36</strain>
    </source>
</reference>
<keyword evidence="1" id="KW-0813">Transport</keyword>
<accession>A0A1I4R9J1</accession>
<feature type="transmembrane region" description="Helical" evidence="2">
    <location>
        <begin position="154"/>
        <end position="181"/>
    </location>
</feature>
<dbReference type="Proteomes" id="UP000199048">
    <property type="component" value="Unassembled WGS sequence"/>
</dbReference>
<protein>
    <submittedName>
        <fullName evidence="3">Na+/citrate or Na+/malate symporter</fullName>
    </submittedName>
</protein>
<feature type="transmembrane region" description="Helical" evidence="2">
    <location>
        <begin position="368"/>
        <end position="388"/>
    </location>
</feature>
<evidence type="ECO:0000256" key="1">
    <source>
        <dbReference type="PIRNR" id="PIRNR005348"/>
    </source>
</evidence>
<dbReference type="PANTHER" id="PTHR40033">
    <property type="entry name" value="NA(+)-MALATE SYMPORTER"/>
    <property type="match status" value="1"/>
</dbReference>
<feature type="transmembrane region" description="Helical" evidence="2">
    <location>
        <begin position="432"/>
        <end position="452"/>
    </location>
</feature>
<evidence type="ECO:0000256" key="2">
    <source>
        <dbReference type="SAM" id="Phobius"/>
    </source>
</evidence>
<feature type="transmembrane region" description="Helical" evidence="2">
    <location>
        <begin position="302"/>
        <end position="323"/>
    </location>
</feature>
<dbReference type="RefSeq" id="WP_244537304.1">
    <property type="nucleotide sequence ID" value="NZ_FOTK01000034.1"/>
</dbReference>
<keyword evidence="4" id="KW-1185">Reference proteome</keyword>
<dbReference type="PANTHER" id="PTHR40033:SF1">
    <property type="entry name" value="CITRATE-SODIUM SYMPORTER"/>
    <property type="match status" value="1"/>
</dbReference>
<keyword evidence="2" id="KW-1133">Transmembrane helix</keyword>
<dbReference type="GO" id="GO:0015293">
    <property type="term" value="F:symporter activity"/>
    <property type="evidence" value="ECO:0007669"/>
    <property type="project" value="UniProtKB-UniRule"/>
</dbReference>
<evidence type="ECO:0000313" key="4">
    <source>
        <dbReference type="Proteomes" id="UP000199048"/>
    </source>
</evidence>
<dbReference type="Pfam" id="PF03390">
    <property type="entry name" value="2HCT"/>
    <property type="match status" value="1"/>
</dbReference>
<feature type="transmembrane region" description="Helical" evidence="2">
    <location>
        <begin position="222"/>
        <end position="243"/>
    </location>
</feature>
<name>A0A1I4R9J1_9HYPH</name>
<keyword evidence="2" id="KW-0812">Transmembrane</keyword>